<protein>
    <recommendedName>
        <fullName evidence="5">Zinc finger CHC2-type domain-containing protein</fullName>
    </recommendedName>
</protein>
<dbReference type="Pfam" id="PF01807">
    <property type="entry name" value="Zn_ribbon_DnaG"/>
    <property type="match status" value="1"/>
</dbReference>
<organism evidence="6 7">
    <name type="scientific">Zavarzinia aquatilis</name>
    <dbReference type="NCBI Taxonomy" id="2211142"/>
    <lineage>
        <taxon>Bacteria</taxon>
        <taxon>Pseudomonadati</taxon>
        <taxon>Pseudomonadota</taxon>
        <taxon>Alphaproteobacteria</taxon>
        <taxon>Rhodospirillales</taxon>
        <taxon>Zavarziniaceae</taxon>
        <taxon>Zavarzinia</taxon>
    </lineage>
</organism>
<feature type="domain" description="Zinc finger CHC2-type" evidence="5">
    <location>
        <begin position="36"/>
        <end position="90"/>
    </location>
</feature>
<dbReference type="AlphaFoldDB" id="A0A317EBW5"/>
<evidence type="ECO:0000256" key="4">
    <source>
        <dbReference type="SAM" id="MobiDB-lite"/>
    </source>
</evidence>
<dbReference type="InterPro" id="IPR036977">
    <property type="entry name" value="DNA_primase_Znf_CHC2"/>
</dbReference>
<reference evidence="6 7" key="1">
    <citation type="submission" date="2018-05" db="EMBL/GenBank/DDBJ databases">
        <title>Zavarzinia sp. HR-AS.</title>
        <authorList>
            <person name="Lee Y."/>
            <person name="Jeon C.O."/>
        </authorList>
    </citation>
    <scope>NUCLEOTIDE SEQUENCE [LARGE SCALE GENOMIC DNA]</scope>
    <source>
        <strain evidence="6 7">HR-AS</strain>
    </source>
</reference>
<dbReference type="GO" id="GO:0006269">
    <property type="term" value="P:DNA replication, synthesis of primer"/>
    <property type="evidence" value="ECO:0007669"/>
    <property type="project" value="TreeGrafter"/>
</dbReference>
<sequence length="357" mass="38368">MASPLTDLASEVRARVSIVDIAGRYTTLKQRGRGDWWGCCPFHGEKTPSFHCLQHQKRFFCFGCGASGDVISFVMGMERKTFKIALLGLAEEFGLAPVPDGQVRPRPPERIPVEARAAREDIGAYVEWCRAQWRAAAPGAGTLVEVYLRSRAITLPVPPTLRFAMMRHSDSGLVLPCMVAAVQGPDRSVIGIHRTYLRDDGQGKALVSPAKKMAGIMIGGAIRLAPASDVMCFGEGIESTLSVMQDCPGLAGWAAGSLGNLAGAGRGPMTPHPRREGVKVPDPRPDMGRPGIAIPAECREAILLGDSDSDPEITGALMARAETRQRIEGRIARIAWADEGQDFNDMLQARARATAAA</sequence>
<dbReference type="Pfam" id="PF23639">
    <property type="entry name" value="DUF7146"/>
    <property type="match status" value="1"/>
</dbReference>
<dbReference type="Proteomes" id="UP000245461">
    <property type="component" value="Unassembled WGS sequence"/>
</dbReference>
<dbReference type="GO" id="GO:0003677">
    <property type="term" value="F:DNA binding"/>
    <property type="evidence" value="ECO:0007669"/>
    <property type="project" value="InterPro"/>
</dbReference>
<dbReference type="GO" id="GO:0003899">
    <property type="term" value="F:DNA-directed RNA polymerase activity"/>
    <property type="evidence" value="ECO:0007669"/>
    <property type="project" value="InterPro"/>
</dbReference>
<dbReference type="RefSeq" id="WP_109904106.1">
    <property type="nucleotide sequence ID" value="NZ_QGLE01000003.1"/>
</dbReference>
<dbReference type="InterPro" id="IPR050219">
    <property type="entry name" value="DnaG_primase"/>
</dbReference>
<dbReference type="InterPro" id="IPR002694">
    <property type="entry name" value="Znf_CHC2"/>
</dbReference>
<feature type="region of interest" description="Disordered" evidence="4">
    <location>
        <begin position="264"/>
        <end position="287"/>
    </location>
</feature>
<proteinExistence type="predicted"/>
<dbReference type="GO" id="GO:0005737">
    <property type="term" value="C:cytoplasm"/>
    <property type="evidence" value="ECO:0007669"/>
    <property type="project" value="TreeGrafter"/>
</dbReference>
<evidence type="ECO:0000259" key="5">
    <source>
        <dbReference type="SMART" id="SM00400"/>
    </source>
</evidence>
<gene>
    <name evidence="6" type="ORF">DKG74_07065</name>
</gene>
<accession>A0A317EBW5</accession>
<dbReference type="SUPFAM" id="SSF57783">
    <property type="entry name" value="Zinc beta-ribbon"/>
    <property type="match status" value="1"/>
</dbReference>
<dbReference type="InterPro" id="IPR055570">
    <property type="entry name" value="DUF7146"/>
</dbReference>
<comment type="caution">
    <text evidence="6">The sequence shown here is derived from an EMBL/GenBank/DDBJ whole genome shotgun (WGS) entry which is preliminary data.</text>
</comment>
<keyword evidence="3" id="KW-0862">Zinc</keyword>
<feature type="compositionally biased region" description="Basic and acidic residues" evidence="4">
    <location>
        <begin position="273"/>
        <end position="287"/>
    </location>
</feature>
<dbReference type="PANTHER" id="PTHR30313">
    <property type="entry name" value="DNA PRIMASE"/>
    <property type="match status" value="1"/>
</dbReference>
<evidence type="ECO:0000256" key="2">
    <source>
        <dbReference type="ARBA" id="ARBA00022771"/>
    </source>
</evidence>
<dbReference type="Gene3D" id="3.90.580.10">
    <property type="entry name" value="Zinc finger, CHC2-type domain"/>
    <property type="match status" value="1"/>
</dbReference>
<dbReference type="SMART" id="SM00400">
    <property type="entry name" value="ZnF_CHCC"/>
    <property type="match status" value="1"/>
</dbReference>
<evidence type="ECO:0000313" key="7">
    <source>
        <dbReference type="Proteomes" id="UP000245461"/>
    </source>
</evidence>
<keyword evidence="2" id="KW-0863">Zinc-finger</keyword>
<dbReference type="PANTHER" id="PTHR30313:SF2">
    <property type="entry name" value="DNA PRIMASE"/>
    <property type="match status" value="1"/>
</dbReference>
<dbReference type="EMBL" id="QGLE01000003">
    <property type="protein sequence ID" value="PWR24558.1"/>
    <property type="molecule type" value="Genomic_DNA"/>
</dbReference>
<name>A0A317EBW5_9PROT</name>
<dbReference type="GO" id="GO:0008270">
    <property type="term" value="F:zinc ion binding"/>
    <property type="evidence" value="ECO:0007669"/>
    <property type="project" value="UniProtKB-KW"/>
</dbReference>
<keyword evidence="7" id="KW-1185">Reference proteome</keyword>
<evidence type="ECO:0000256" key="1">
    <source>
        <dbReference type="ARBA" id="ARBA00022723"/>
    </source>
</evidence>
<keyword evidence="1" id="KW-0479">Metal-binding</keyword>
<evidence type="ECO:0000313" key="6">
    <source>
        <dbReference type="EMBL" id="PWR24558.1"/>
    </source>
</evidence>
<evidence type="ECO:0000256" key="3">
    <source>
        <dbReference type="ARBA" id="ARBA00022833"/>
    </source>
</evidence>